<dbReference type="EMBL" id="QXFY01000017">
    <property type="protein sequence ID" value="KAE9361732.1"/>
    <property type="molecule type" value="Genomic_DNA"/>
</dbReference>
<sequence length="308" mass="33884">MSAAFGWTSSAGTYSVLSGVIAFIHGSTCDVDHPSGYFNYNWVDDHVNVASNVGTCCADVERSLRFAMTVVMGPVAVNKDKFTQWSTHQKVLGLMFDTSVSTVAMPAPNITKAKGLVAHAFHAAWISREQLRSLCRDVCPPGPGVSAASQRRRKTLHRRARVTITAHMRDDLVWWWDILGNPSLNGVPLEYFAFPPPEPDLTVTTDVSDEGLCAIIPGLRQTLTYQFSPSERTAIAAFKGGAPMTSATASCLHARSQSRRGRTAFPQGSSLHVLFPRGVPITSTFVSKIRRRSHGRLRWLRVTRELRS</sequence>
<gene>
    <name evidence="1" type="ORF">PF008_g762</name>
</gene>
<reference evidence="1 2" key="1">
    <citation type="submission" date="2018-09" db="EMBL/GenBank/DDBJ databases">
        <title>Genomic investigation of the strawberry pathogen Phytophthora fragariae indicates pathogenicity is determined by transcriptional variation in three key races.</title>
        <authorList>
            <person name="Adams T.M."/>
            <person name="Armitage A.D."/>
            <person name="Sobczyk M.K."/>
            <person name="Bates H.J."/>
            <person name="Dunwell J.M."/>
            <person name="Nellist C.F."/>
            <person name="Harrison R.J."/>
        </authorList>
    </citation>
    <scope>NUCLEOTIDE SEQUENCE [LARGE SCALE GENOMIC DNA]</scope>
    <source>
        <strain evidence="1 2">NOV-77</strain>
    </source>
</reference>
<dbReference type="AlphaFoldDB" id="A0A6G0SMP9"/>
<organism evidence="1 2">
    <name type="scientific">Phytophthora fragariae</name>
    <dbReference type="NCBI Taxonomy" id="53985"/>
    <lineage>
        <taxon>Eukaryota</taxon>
        <taxon>Sar</taxon>
        <taxon>Stramenopiles</taxon>
        <taxon>Oomycota</taxon>
        <taxon>Peronosporomycetes</taxon>
        <taxon>Peronosporales</taxon>
        <taxon>Peronosporaceae</taxon>
        <taxon>Phytophthora</taxon>
    </lineage>
</organism>
<accession>A0A6G0SMP9</accession>
<name>A0A6G0SMP9_9STRA</name>
<proteinExistence type="predicted"/>
<protein>
    <submittedName>
        <fullName evidence="1">Uncharacterized protein</fullName>
    </submittedName>
</protein>
<dbReference type="Proteomes" id="UP000486351">
    <property type="component" value="Unassembled WGS sequence"/>
</dbReference>
<evidence type="ECO:0000313" key="1">
    <source>
        <dbReference type="EMBL" id="KAE9361732.1"/>
    </source>
</evidence>
<comment type="caution">
    <text evidence="1">The sequence shown here is derived from an EMBL/GenBank/DDBJ whole genome shotgun (WGS) entry which is preliminary data.</text>
</comment>
<evidence type="ECO:0000313" key="2">
    <source>
        <dbReference type="Proteomes" id="UP000486351"/>
    </source>
</evidence>